<evidence type="ECO:0000256" key="3">
    <source>
        <dbReference type="ARBA" id="ARBA00009759"/>
    </source>
</evidence>
<dbReference type="PRINTS" id="PR00377">
    <property type="entry name" value="IMPHPHTASES"/>
</dbReference>
<evidence type="ECO:0000256" key="8">
    <source>
        <dbReference type="PIRSR" id="PIRSR600760-2"/>
    </source>
</evidence>
<dbReference type="InterPro" id="IPR022337">
    <property type="entry name" value="Inositol_monophosphatase_SuhB"/>
</dbReference>
<keyword evidence="7 8" id="KW-0460">Magnesium</keyword>
<dbReference type="PANTHER" id="PTHR20854:SF4">
    <property type="entry name" value="INOSITOL-1-MONOPHOSPHATASE-RELATED"/>
    <property type="match status" value="1"/>
</dbReference>
<evidence type="ECO:0000256" key="6">
    <source>
        <dbReference type="ARBA" id="ARBA00022814"/>
    </source>
</evidence>
<dbReference type="FunFam" id="3.30.540.10:FF:000003">
    <property type="entry name" value="Inositol-1-monophosphatase"/>
    <property type="match status" value="1"/>
</dbReference>
<dbReference type="InterPro" id="IPR033942">
    <property type="entry name" value="IMPase"/>
</dbReference>
<evidence type="ECO:0000256" key="9">
    <source>
        <dbReference type="RuleBase" id="RU364068"/>
    </source>
</evidence>
<reference evidence="10 11" key="1">
    <citation type="submission" date="2018-05" db="EMBL/GenBank/DDBJ databases">
        <title>Leucothrix arctica sp. nov., isolated from Arctic seawater.</title>
        <authorList>
            <person name="Choi A."/>
            <person name="Baek K."/>
        </authorList>
    </citation>
    <scope>NUCLEOTIDE SEQUENCE [LARGE SCALE GENOMIC DNA]</scope>
    <source>
        <strain evidence="10 11">IMCC9719</strain>
    </source>
</reference>
<evidence type="ECO:0000256" key="2">
    <source>
        <dbReference type="ARBA" id="ARBA00001946"/>
    </source>
</evidence>
<keyword evidence="6" id="KW-0804">Transcription</keyword>
<dbReference type="RefSeq" id="WP_109822968.1">
    <property type="nucleotide sequence ID" value="NZ_QGKL01000026.1"/>
</dbReference>
<dbReference type="Gene3D" id="3.40.190.80">
    <property type="match status" value="1"/>
</dbReference>
<evidence type="ECO:0000256" key="5">
    <source>
        <dbReference type="ARBA" id="ARBA00022801"/>
    </source>
</evidence>
<comment type="cofactor">
    <cofactor evidence="2 8 9">
        <name>Mg(2+)</name>
        <dbReference type="ChEBI" id="CHEBI:18420"/>
    </cofactor>
</comment>
<dbReference type="GO" id="GO:0006020">
    <property type="term" value="P:inositol metabolic process"/>
    <property type="evidence" value="ECO:0007669"/>
    <property type="project" value="TreeGrafter"/>
</dbReference>
<evidence type="ECO:0000256" key="4">
    <source>
        <dbReference type="ARBA" id="ARBA00022723"/>
    </source>
</evidence>
<dbReference type="GO" id="GO:0046872">
    <property type="term" value="F:metal ion binding"/>
    <property type="evidence" value="ECO:0007669"/>
    <property type="project" value="UniProtKB-KW"/>
</dbReference>
<feature type="binding site" evidence="8">
    <location>
        <position position="86"/>
    </location>
    <ligand>
        <name>Mg(2+)</name>
        <dbReference type="ChEBI" id="CHEBI:18420"/>
        <label>1</label>
        <note>catalytic</note>
    </ligand>
</feature>
<dbReference type="Gene3D" id="3.30.540.10">
    <property type="entry name" value="Fructose-1,6-Bisphosphatase, subunit A, domain 1"/>
    <property type="match status" value="1"/>
</dbReference>
<evidence type="ECO:0000313" key="11">
    <source>
        <dbReference type="Proteomes" id="UP000245506"/>
    </source>
</evidence>
<keyword evidence="5 9" id="KW-0378">Hydrolase</keyword>
<dbReference type="InterPro" id="IPR020550">
    <property type="entry name" value="Inositol_monophosphatase_CS"/>
</dbReference>
<comment type="catalytic activity">
    <reaction evidence="1 9">
        <text>a myo-inositol phosphate + H2O = myo-inositol + phosphate</text>
        <dbReference type="Rhea" id="RHEA:24056"/>
        <dbReference type="ChEBI" id="CHEBI:15377"/>
        <dbReference type="ChEBI" id="CHEBI:17268"/>
        <dbReference type="ChEBI" id="CHEBI:43474"/>
        <dbReference type="ChEBI" id="CHEBI:84139"/>
        <dbReference type="EC" id="3.1.3.25"/>
    </reaction>
</comment>
<dbReference type="OrthoDB" id="9785695at2"/>
<dbReference type="PRINTS" id="PR01959">
    <property type="entry name" value="SBIMPHPHTASE"/>
</dbReference>
<dbReference type="SUPFAM" id="SSF56655">
    <property type="entry name" value="Carbohydrate phosphatase"/>
    <property type="match status" value="1"/>
</dbReference>
<sequence length="284" mass="31178">MHPMLNTATAAALKAGKYIHQQTERLDQLTIESKELNDFVSEVDRTVEADIIGALQRAYPDHGFLGEESEEIINPDADYQWIIDPLDGTTNFLRGVPHFAVSIALTYRGRLEQAVIYDPIRDELFTASRGDGARLNNKRIRVGARRSMSGALLSTGIPYRESHMKYLDTYLDTVKALLPGTAGVRRQGAASLDLAYVAAGRYDGFWEFDLKPWDIAAGLLIIQEAGGLSSDMQGGNTQMQTGNVVAGSPKVFKEMLQRLNGVTIAVETESTDVKAKLSLKGKSE</sequence>
<feature type="binding site" evidence="8">
    <location>
        <position position="87"/>
    </location>
    <ligand>
        <name>Mg(2+)</name>
        <dbReference type="ChEBI" id="CHEBI:18420"/>
        <label>1</label>
        <note>catalytic</note>
    </ligand>
</feature>
<comment type="caution">
    <text evidence="10">The sequence shown here is derived from an EMBL/GenBank/DDBJ whole genome shotgun (WGS) entry which is preliminary data.</text>
</comment>
<dbReference type="Pfam" id="PF00459">
    <property type="entry name" value="Inositol_P"/>
    <property type="match status" value="1"/>
</dbReference>
<evidence type="ECO:0000256" key="1">
    <source>
        <dbReference type="ARBA" id="ARBA00001033"/>
    </source>
</evidence>
<feature type="binding site" evidence="8">
    <location>
        <position position="214"/>
    </location>
    <ligand>
        <name>Mg(2+)</name>
        <dbReference type="ChEBI" id="CHEBI:18420"/>
        <label>1</label>
        <note>catalytic</note>
    </ligand>
</feature>
<comment type="similarity">
    <text evidence="3 9">Belongs to the inositol monophosphatase superfamily.</text>
</comment>
<keyword evidence="6" id="KW-0805">Transcription regulation</keyword>
<name>A0A317CKC5_9GAMM</name>
<dbReference type="PANTHER" id="PTHR20854">
    <property type="entry name" value="INOSITOL MONOPHOSPHATASE"/>
    <property type="match status" value="1"/>
</dbReference>
<keyword evidence="6" id="KW-0889">Transcription antitermination</keyword>
<gene>
    <name evidence="10" type="ORF">DKT75_08355</name>
</gene>
<protein>
    <recommendedName>
        <fullName evidence="9">Inositol-1-monophosphatase</fullName>
        <ecNumber evidence="9">3.1.3.25</ecNumber>
    </recommendedName>
</protein>
<dbReference type="PROSITE" id="PS00630">
    <property type="entry name" value="IMP_2"/>
    <property type="match status" value="1"/>
</dbReference>
<keyword evidence="4 8" id="KW-0479">Metal-binding</keyword>
<dbReference type="AlphaFoldDB" id="A0A317CKC5"/>
<organism evidence="10 11">
    <name type="scientific">Leucothrix arctica</name>
    <dbReference type="NCBI Taxonomy" id="1481894"/>
    <lineage>
        <taxon>Bacteria</taxon>
        <taxon>Pseudomonadati</taxon>
        <taxon>Pseudomonadota</taxon>
        <taxon>Gammaproteobacteria</taxon>
        <taxon>Thiotrichales</taxon>
        <taxon>Thiotrichaceae</taxon>
        <taxon>Leucothrix</taxon>
    </lineage>
</organism>
<dbReference type="Proteomes" id="UP000245506">
    <property type="component" value="Unassembled WGS sequence"/>
</dbReference>
<dbReference type="EC" id="3.1.3.25" evidence="9"/>
<dbReference type="GO" id="GO:0007165">
    <property type="term" value="P:signal transduction"/>
    <property type="evidence" value="ECO:0007669"/>
    <property type="project" value="TreeGrafter"/>
</dbReference>
<dbReference type="GO" id="GO:0008934">
    <property type="term" value="F:inositol monophosphate 1-phosphatase activity"/>
    <property type="evidence" value="ECO:0007669"/>
    <property type="project" value="InterPro"/>
</dbReference>
<dbReference type="CDD" id="cd01639">
    <property type="entry name" value="IMPase"/>
    <property type="match status" value="1"/>
</dbReference>
<keyword evidence="11" id="KW-1185">Reference proteome</keyword>
<dbReference type="PROSITE" id="PS00629">
    <property type="entry name" value="IMP_1"/>
    <property type="match status" value="1"/>
</dbReference>
<proteinExistence type="inferred from homology"/>
<accession>A0A317CKC5</accession>
<feature type="binding site" evidence="8">
    <location>
        <position position="84"/>
    </location>
    <ligand>
        <name>Mg(2+)</name>
        <dbReference type="ChEBI" id="CHEBI:18420"/>
        <label>1</label>
        <note>catalytic</note>
    </ligand>
</feature>
<dbReference type="InterPro" id="IPR000760">
    <property type="entry name" value="Inositol_monophosphatase-like"/>
</dbReference>
<dbReference type="GO" id="GO:0046854">
    <property type="term" value="P:phosphatidylinositol phosphate biosynthetic process"/>
    <property type="evidence" value="ECO:0007669"/>
    <property type="project" value="InterPro"/>
</dbReference>
<evidence type="ECO:0000256" key="7">
    <source>
        <dbReference type="ARBA" id="ARBA00022842"/>
    </source>
</evidence>
<dbReference type="EMBL" id="QGKL01000026">
    <property type="protein sequence ID" value="PWQ96770.1"/>
    <property type="molecule type" value="Genomic_DNA"/>
</dbReference>
<feature type="binding site" evidence="8">
    <location>
        <position position="67"/>
    </location>
    <ligand>
        <name>Mg(2+)</name>
        <dbReference type="ChEBI" id="CHEBI:18420"/>
        <label>1</label>
        <note>catalytic</note>
    </ligand>
</feature>
<dbReference type="InterPro" id="IPR020583">
    <property type="entry name" value="Inositol_monoP_metal-BS"/>
</dbReference>
<evidence type="ECO:0000313" key="10">
    <source>
        <dbReference type="EMBL" id="PWQ96770.1"/>
    </source>
</evidence>
<dbReference type="GO" id="GO:0031564">
    <property type="term" value="P:transcription antitermination"/>
    <property type="evidence" value="ECO:0007669"/>
    <property type="project" value="UniProtKB-KW"/>
</dbReference>